<evidence type="ECO:0000256" key="2">
    <source>
        <dbReference type="ARBA" id="ARBA00004906"/>
    </source>
</evidence>
<dbReference type="PROSITE" id="PS50089">
    <property type="entry name" value="ZF_RING_2"/>
    <property type="match status" value="1"/>
</dbReference>
<dbReference type="FunFam" id="2.10.110.30:FF:000002">
    <property type="entry name" value="Putative e3 ubiquitin-protein ligase ubr3"/>
    <property type="match status" value="1"/>
</dbReference>
<feature type="region of interest" description="Disordered" evidence="13">
    <location>
        <begin position="944"/>
        <end position="963"/>
    </location>
</feature>
<comment type="pathway">
    <text evidence="2 11">Protein modification; protein ubiquitination.</text>
</comment>
<comment type="catalytic activity">
    <reaction evidence="1 11">
        <text>S-ubiquitinyl-[E2 ubiquitin-conjugating enzyme]-L-cysteine + [acceptor protein]-L-lysine = [E2 ubiquitin-conjugating enzyme]-L-cysteine + N(6)-ubiquitinyl-[acceptor protein]-L-lysine.</text>
        <dbReference type="EC" id="2.3.2.27"/>
    </reaction>
</comment>
<evidence type="ECO:0000256" key="5">
    <source>
        <dbReference type="ARBA" id="ARBA00022771"/>
    </source>
</evidence>
<dbReference type="PANTHER" id="PTHR21497:SF39">
    <property type="entry name" value="E3 UBIQUITIN-PROTEIN LIGASE UBR3"/>
    <property type="match status" value="1"/>
</dbReference>
<dbReference type="InterPro" id="IPR013083">
    <property type="entry name" value="Znf_RING/FYVE/PHD"/>
</dbReference>
<feature type="domain" description="UBR-type" evidence="15">
    <location>
        <begin position="97"/>
        <end position="168"/>
    </location>
</feature>
<feature type="domain" description="RING-type" evidence="14">
    <location>
        <begin position="1405"/>
        <end position="1436"/>
    </location>
</feature>
<proteinExistence type="inferred from homology"/>
<feature type="region of interest" description="Disordered" evidence="13">
    <location>
        <begin position="1029"/>
        <end position="1105"/>
    </location>
</feature>
<evidence type="ECO:0000259" key="14">
    <source>
        <dbReference type="PROSITE" id="PS50089"/>
    </source>
</evidence>
<feature type="region of interest" description="Disordered" evidence="13">
    <location>
        <begin position="1235"/>
        <end position="1270"/>
    </location>
</feature>
<feature type="compositionally biased region" description="Pro residues" evidence="13">
    <location>
        <begin position="1081"/>
        <end position="1096"/>
    </location>
</feature>
<dbReference type="Gene3D" id="2.10.110.30">
    <property type="match status" value="1"/>
</dbReference>
<accession>A0A8D8XNH0</accession>
<dbReference type="SMART" id="SM00396">
    <property type="entry name" value="ZnF_UBR1"/>
    <property type="match status" value="1"/>
</dbReference>
<evidence type="ECO:0000256" key="11">
    <source>
        <dbReference type="RuleBase" id="RU366018"/>
    </source>
</evidence>
<name>A0A8D8XNH0_9HEMI</name>
<evidence type="ECO:0000256" key="8">
    <source>
        <dbReference type="ARBA" id="ARBA00046341"/>
    </source>
</evidence>
<feature type="compositionally biased region" description="Low complexity" evidence="13">
    <location>
        <begin position="1730"/>
        <end position="1771"/>
    </location>
</feature>
<evidence type="ECO:0000256" key="6">
    <source>
        <dbReference type="ARBA" id="ARBA00022786"/>
    </source>
</evidence>
<keyword evidence="3 11" id="KW-0808">Transferase</keyword>
<dbReference type="PROSITE" id="PS51157">
    <property type="entry name" value="ZF_UBR"/>
    <property type="match status" value="1"/>
</dbReference>
<feature type="region of interest" description="Disordered" evidence="13">
    <location>
        <begin position="1728"/>
        <end position="1772"/>
    </location>
</feature>
<comment type="function">
    <text evidence="11">Ubiquitin ligase protein which is a component of the N-end rule pathway. Recognizes and binds to proteins bearing specific N-terminal residues that are destabilizing according to the N-end rule, leading to their ubiquitination and subsequent degradation.</text>
</comment>
<evidence type="ECO:0000256" key="4">
    <source>
        <dbReference type="ARBA" id="ARBA00022723"/>
    </source>
</evidence>
<dbReference type="EMBL" id="HBUF01341109">
    <property type="protein sequence ID" value="CAG6703620.1"/>
    <property type="molecule type" value="Transcribed_RNA"/>
</dbReference>
<dbReference type="Pfam" id="PF18995">
    <property type="entry name" value="PRT6_C"/>
    <property type="match status" value="1"/>
</dbReference>
<evidence type="ECO:0000256" key="9">
    <source>
        <dbReference type="PROSITE-ProRule" id="PRU00175"/>
    </source>
</evidence>
<dbReference type="InterPro" id="IPR001841">
    <property type="entry name" value="Znf_RING"/>
</dbReference>
<dbReference type="InterPro" id="IPR055194">
    <property type="entry name" value="UBR1-like_WH"/>
</dbReference>
<dbReference type="GO" id="GO:0005737">
    <property type="term" value="C:cytoplasm"/>
    <property type="evidence" value="ECO:0007669"/>
    <property type="project" value="TreeGrafter"/>
</dbReference>
<evidence type="ECO:0000256" key="10">
    <source>
        <dbReference type="PROSITE-ProRule" id="PRU00508"/>
    </source>
</evidence>
<sequence length="2026" mass="228781">MFPTLMTTVEGNAEMDNHTYSVQVLMKKGKRGAASYIHNECLNQVNSRHLSEILDILLNPNKTIDEWETIDWLKWLIAGGKTPDEYSALVRKYDNATTCGLVWIANYVAYRCRTCGISPCMSLCSECFKRADHTGHDFNMFRSQAGGACDCGDTSVMKVSGFCDRHGPNAQVTKLMPPQDLMCVAEGVMPRVILRLIQHLRENSKSGSSEMHLMTAFVHADDFITMFHDFCNMGAAMRHVMTSALTNPQVYKNMLNGIANEETEFAQYLAESQRIYQDALRSLPNPEPPPEFRHCQALQEFLVHNTFLDELVFWTVKFEFPQKIVTLLLNMLPDPEYKEALTQAFVLHYSRIAMMLERSTDPDTLSNRVVHVSVQLFSNEALAYRMTEEYYLLHIMVISLKFMMSKILIPNTLHNPERNFHFNVDCGQQVMKEHCYWPLVSDLNNVLSHRPIAIKFMRDDSLLEMWFSFLAMFQGMNVNQRELVQHIEFEPTTYYAAFSAELEASAYPMWALVSHISDESTVQLNIRVINECLTALQDWFDAINLFTGNVNLPDNHQVSFHIPLHRYLSVFMCQAVNSQGVSLQQVLPPLDMLHLIMLHPLRIQVAFYEIINGLWVRNGLQIKGQAMTYIQCNFCNSMVDADLYLLQVCATQLPTDTFMQTVIDKFHMSQWLTFSPSSQSTNTNNDTTDYDTPMFESFLTFLATLVSIRTNLGINQGQLTELELVTLLCMGDKTHSALMELMPERCGSTQNRDFDSVLNEVADYRAPNYEMSGNMVQGMYVPKDRVWENLYSPIHVLLRAVHRRDFQTSMDRYTEYISGAGRIKSGNPPWPPLRAPGPAHPAYGDPRRVLGTRLFHSVVWIGLYKAVHFHSVSEHVMALIVFLLEMTVDFTLRDSTQQYSGQVCSSTRTERRDVKDLDLAGWFDTDWLSENLRTVIGSITLNPEPNVTFDDSDSEEDGWRVPGSNLWSQQGSLVFDPLAPESSPALLNLSLRPLGERGVAEDGGGASETALANTNEENAMEVSLAPALTEQNSSGPSSSSSIVQSSSTTSTTTVPGSSSTSSSSNPQPLAVMAGTEMVPSSPYPRPEVRTPGPPLPLTGSSSAGVDVVPRLTTSTAGVNGNGIPRLQGSNDVIPRLPHHHHKVMPYMGKRRNQPNSANFTSIGNDQTIEANESIISLLLRLHSHLSGTPDSFTPDPADVHNESRVGDGAFFVAKVLNRIMALDELCRQSVLSTREKLWPRQPEETDAERKGREERERNERRRRAKERQNKLMKEFADKQKQFMEKAMANKDEEMEWDEDETSQKETSKKEYDCVICNQTSPSTNEKPMGLVVLMQATSVLGHKRRTSRPVQLPTSDEERQNLRRDETLACEFDKRIEELDRNFDRFSWLVSVNLGWEGGVHVQTCGHHLHLDCLTSYLNSLRGQQSTREYTCPLCRQLANSVLPLPPHLGETASLIPSKEADMSAIINSLSKLLIENIEENIRRARKEEENKESEQTNLMDAMTKAMQDMTNSTYPKFKHKTGRDTRYSPLHASHAYTLFLFVNSIARTNLEIELVQRGGTLVTTSSRSPEQILQVSLTTPKRSCFMPLLHVLAVHSPLMLDVSKTVLECLRDLAGIADDLQVGPSAVVPYEPVIVPLLCRDPSALLMQFIVLLPLHIHQKYFSTIVKLLYNLLYFQVSIQLTCNMTEQERSYWRQRPAQRPPTSIVETIPLTIQLLDPTQLFLGDDTDMSSSSASSSGGEGSSSTSTPTGGEGSSSASTSAGMSSAAGPAESDKNLLESQIQELCLPFLRIAALLKHHIYEEPLPEEITESNEFLRLVYYLELVTDAMEWDKFNAAVALSWPGPNNTDYLTEWSSQLALFINRSQVSARSLLSDQHIRFHQPRLLSLPELYDKIFQYYHRKQCTQCQSIPRETSICLLCGTLVCLKENCCKQNNVCEAVQHSIDCGAGTAMFLVVTSSYVIVIRGKRACLWGSMYLDNHGEEDRELKRGKPLYLSPDRYKLLEQQWIAHRFDHTNKKWVGHRDSL</sequence>
<feature type="compositionally biased region" description="Basic and acidic residues" evidence="13">
    <location>
        <begin position="1235"/>
        <end position="1259"/>
    </location>
</feature>
<dbReference type="InterPro" id="IPR044046">
    <property type="entry name" value="E3_ligase_UBR-like_C"/>
</dbReference>
<dbReference type="GO" id="GO:0000151">
    <property type="term" value="C:ubiquitin ligase complex"/>
    <property type="evidence" value="ECO:0007669"/>
    <property type="project" value="TreeGrafter"/>
</dbReference>
<evidence type="ECO:0000256" key="12">
    <source>
        <dbReference type="SAM" id="Coils"/>
    </source>
</evidence>
<dbReference type="EC" id="2.3.2.27" evidence="11"/>
<dbReference type="InterPro" id="IPR039164">
    <property type="entry name" value="UBR1-like"/>
</dbReference>
<evidence type="ECO:0000256" key="13">
    <source>
        <dbReference type="SAM" id="MobiDB-lite"/>
    </source>
</evidence>
<organism evidence="16">
    <name type="scientific">Cacopsylla melanoneura</name>
    <dbReference type="NCBI Taxonomy" id="428564"/>
    <lineage>
        <taxon>Eukaryota</taxon>
        <taxon>Metazoa</taxon>
        <taxon>Ecdysozoa</taxon>
        <taxon>Arthropoda</taxon>
        <taxon>Hexapoda</taxon>
        <taxon>Insecta</taxon>
        <taxon>Pterygota</taxon>
        <taxon>Neoptera</taxon>
        <taxon>Paraneoptera</taxon>
        <taxon>Hemiptera</taxon>
        <taxon>Sternorrhyncha</taxon>
        <taxon>Psylloidea</taxon>
        <taxon>Psyllidae</taxon>
        <taxon>Psyllinae</taxon>
        <taxon>Cacopsylla</taxon>
    </lineage>
</organism>
<dbReference type="GO" id="GO:0008270">
    <property type="term" value="F:zinc ion binding"/>
    <property type="evidence" value="ECO:0007669"/>
    <property type="project" value="UniProtKB-UniRule"/>
</dbReference>
<dbReference type="EMBL" id="HBUF01341108">
    <property type="protein sequence ID" value="CAG6703619.1"/>
    <property type="molecule type" value="Transcribed_RNA"/>
</dbReference>
<feature type="region of interest" description="Disordered" evidence="13">
    <location>
        <begin position="1113"/>
        <end position="1132"/>
    </location>
</feature>
<protein>
    <recommendedName>
        <fullName evidence="11">E3 ubiquitin-protein ligase</fullName>
        <ecNumber evidence="11">2.3.2.27</ecNumber>
    </recommendedName>
</protein>
<reference evidence="16" key="1">
    <citation type="submission" date="2021-05" db="EMBL/GenBank/DDBJ databases">
        <authorList>
            <person name="Alioto T."/>
            <person name="Alioto T."/>
            <person name="Gomez Garrido J."/>
        </authorList>
    </citation>
    <scope>NUCLEOTIDE SEQUENCE</scope>
</reference>
<comment type="similarity">
    <text evidence="8 11">Belongs to the E3 ubiquitin-protein ligase UBR1-like family.</text>
</comment>
<dbReference type="Gene3D" id="3.30.40.10">
    <property type="entry name" value="Zinc/RING finger domain, C3HC4 (zinc finger)"/>
    <property type="match status" value="1"/>
</dbReference>
<dbReference type="PANTHER" id="PTHR21497">
    <property type="entry name" value="UBIQUITIN LIGASE E3 ALPHA-RELATED"/>
    <property type="match status" value="1"/>
</dbReference>
<dbReference type="EMBL" id="HBUF01341111">
    <property type="protein sequence ID" value="CAG6703622.1"/>
    <property type="molecule type" value="Transcribed_RNA"/>
</dbReference>
<keyword evidence="7 11" id="KW-0862">Zinc</keyword>
<feature type="coiled-coil region" evidence="12">
    <location>
        <begin position="1468"/>
        <end position="1505"/>
    </location>
</feature>
<keyword evidence="6 11" id="KW-0833">Ubl conjugation pathway</keyword>
<dbReference type="EMBL" id="HBUF01341110">
    <property type="protein sequence ID" value="CAG6703621.1"/>
    <property type="molecule type" value="Transcribed_RNA"/>
</dbReference>
<feature type="compositionally biased region" description="Low complexity" evidence="13">
    <location>
        <begin position="1033"/>
        <end position="1064"/>
    </location>
</feature>
<evidence type="ECO:0000313" key="16">
    <source>
        <dbReference type="EMBL" id="CAG6703622.1"/>
    </source>
</evidence>
<dbReference type="InterPro" id="IPR003126">
    <property type="entry name" value="Znf_UBR"/>
</dbReference>
<dbReference type="Pfam" id="PF02207">
    <property type="entry name" value="zf-UBR"/>
    <property type="match status" value="1"/>
</dbReference>
<dbReference type="GO" id="GO:0061630">
    <property type="term" value="F:ubiquitin protein ligase activity"/>
    <property type="evidence" value="ECO:0007669"/>
    <property type="project" value="UniProtKB-UniRule"/>
</dbReference>
<keyword evidence="5 9" id="KW-0863">Zinc-finger</keyword>
<evidence type="ECO:0000256" key="7">
    <source>
        <dbReference type="ARBA" id="ARBA00022833"/>
    </source>
</evidence>
<evidence type="ECO:0000256" key="3">
    <source>
        <dbReference type="ARBA" id="ARBA00022679"/>
    </source>
</evidence>
<feature type="zinc finger region" description="UBR-type" evidence="10">
    <location>
        <begin position="97"/>
        <end position="168"/>
    </location>
</feature>
<keyword evidence="4 11" id="KW-0479">Metal-binding</keyword>
<dbReference type="CDD" id="cd19673">
    <property type="entry name" value="UBR-box_UBR3"/>
    <property type="match status" value="1"/>
</dbReference>
<dbReference type="UniPathway" id="UPA00143"/>
<dbReference type="GO" id="GO:0071596">
    <property type="term" value="P:ubiquitin-dependent protein catabolic process via the N-end rule pathway"/>
    <property type="evidence" value="ECO:0007669"/>
    <property type="project" value="UniProtKB-UniRule"/>
</dbReference>
<dbReference type="SUPFAM" id="SSF57850">
    <property type="entry name" value="RING/U-box"/>
    <property type="match status" value="1"/>
</dbReference>
<dbReference type="Pfam" id="PF22960">
    <property type="entry name" value="WHD_UBR1"/>
    <property type="match status" value="1"/>
</dbReference>
<keyword evidence="12" id="KW-0175">Coiled coil</keyword>
<dbReference type="GO" id="GO:0016567">
    <property type="term" value="P:protein ubiquitination"/>
    <property type="evidence" value="ECO:0007669"/>
    <property type="project" value="UniProtKB-UniRule"/>
</dbReference>
<evidence type="ECO:0000256" key="1">
    <source>
        <dbReference type="ARBA" id="ARBA00000900"/>
    </source>
</evidence>
<evidence type="ECO:0000259" key="15">
    <source>
        <dbReference type="PROSITE" id="PS51157"/>
    </source>
</evidence>